<feature type="transmembrane region" description="Helical" evidence="8">
    <location>
        <begin position="321"/>
        <end position="343"/>
    </location>
</feature>
<keyword evidence="5 8" id="KW-1133">Transmembrane helix</keyword>
<comment type="similarity">
    <text evidence="2">Belongs to the chromate ion transporter (CHR) (TC 2.A.51) family.</text>
</comment>
<reference evidence="9 10" key="1">
    <citation type="submission" date="2019-01" db="EMBL/GenBank/DDBJ databases">
        <title>Intercellular communication is required for trap formation in the nematode-trapping fungus Duddingtonia flagrans.</title>
        <authorList>
            <person name="Youssar L."/>
            <person name="Wernet V."/>
            <person name="Hensel N."/>
            <person name="Hildebrandt H.-G."/>
            <person name="Fischer R."/>
        </authorList>
    </citation>
    <scope>NUCLEOTIDE SEQUENCE [LARGE SCALE GENOMIC DNA]</scope>
    <source>
        <strain evidence="9 10">CBS H-5679</strain>
    </source>
</reference>
<organism evidence="9 10">
    <name type="scientific">Arthrobotrys flagrans</name>
    <name type="common">Nematode-trapping fungus</name>
    <name type="synonym">Trichothecium flagrans</name>
    <dbReference type="NCBI Taxonomy" id="97331"/>
    <lineage>
        <taxon>Eukaryota</taxon>
        <taxon>Fungi</taxon>
        <taxon>Dikarya</taxon>
        <taxon>Ascomycota</taxon>
        <taxon>Pezizomycotina</taxon>
        <taxon>Orbiliomycetes</taxon>
        <taxon>Orbiliales</taxon>
        <taxon>Orbiliaceae</taxon>
        <taxon>Arthrobotrys</taxon>
    </lineage>
</organism>
<dbReference type="VEuPathDB" id="FungiDB:DFL_000110"/>
<feature type="transmembrane region" description="Helical" evidence="8">
    <location>
        <begin position="395"/>
        <end position="419"/>
    </location>
</feature>
<dbReference type="STRING" id="97331.A0A437AD98"/>
<feature type="transmembrane region" description="Helical" evidence="8">
    <location>
        <begin position="286"/>
        <end position="309"/>
    </location>
</feature>
<evidence type="ECO:0000256" key="4">
    <source>
        <dbReference type="ARBA" id="ARBA00022692"/>
    </source>
</evidence>
<keyword evidence="4 8" id="KW-0812">Transmembrane</keyword>
<dbReference type="RefSeq" id="XP_067494632.1">
    <property type="nucleotide sequence ID" value="XM_067629670.1"/>
</dbReference>
<evidence type="ECO:0008006" key="11">
    <source>
        <dbReference type="Google" id="ProtNLM"/>
    </source>
</evidence>
<feature type="region of interest" description="Disordered" evidence="7">
    <location>
        <begin position="227"/>
        <end position="281"/>
    </location>
</feature>
<comment type="caution">
    <text evidence="9">The sequence shown here is derived from an EMBL/GenBank/DDBJ whole genome shotgun (WGS) entry which is preliminary data.</text>
</comment>
<feature type="compositionally biased region" description="Basic and acidic residues" evidence="7">
    <location>
        <begin position="9"/>
        <end position="23"/>
    </location>
</feature>
<evidence type="ECO:0000256" key="5">
    <source>
        <dbReference type="ARBA" id="ARBA00022989"/>
    </source>
</evidence>
<evidence type="ECO:0000313" key="9">
    <source>
        <dbReference type="EMBL" id="RVD89088.1"/>
    </source>
</evidence>
<evidence type="ECO:0000256" key="1">
    <source>
        <dbReference type="ARBA" id="ARBA00004651"/>
    </source>
</evidence>
<feature type="compositionally biased region" description="Pro residues" evidence="7">
    <location>
        <begin position="270"/>
        <end position="279"/>
    </location>
</feature>
<accession>A0A437AD98</accession>
<dbReference type="AlphaFoldDB" id="A0A437AD98"/>
<name>A0A437AD98_ARTFL</name>
<gene>
    <name evidence="9" type="ORF">DFL_000110</name>
</gene>
<protein>
    <recommendedName>
        <fullName evidence="11">Chromate transporter</fullName>
    </recommendedName>
</protein>
<dbReference type="Pfam" id="PF02417">
    <property type="entry name" value="Chromate_transp"/>
    <property type="match status" value="2"/>
</dbReference>
<evidence type="ECO:0000256" key="2">
    <source>
        <dbReference type="ARBA" id="ARBA00005262"/>
    </source>
</evidence>
<feature type="transmembrane region" description="Helical" evidence="8">
    <location>
        <begin position="488"/>
        <end position="508"/>
    </location>
</feature>
<dbReference type="GeneID" id="93582421"/>
<evidence type="ECO:0000256" key="6">
    <source>
        <dbReference type="ARBA" id="ARBA00023136"/>
    </source>
</evidence>
<keyword evidence="10" id="KW-1185">Reference proteome</keyword>
<feature type="transmembrane region" description="Helical" evidence="8">
    <location>
        <begin position="175"/>
        <end position="199"/>
    </location>
</feature>
<comment type="subcellular location">
    <subcellularLocation>
        <location evidence="1">Cell membrane</location>
        <topology evidence="1">Multi-pass membrane protein</topology>
    </subcellularLocation>
</comment>
<dbReference type="PANTHER" id="PTHR33567">
    <property type="entry name" value="CHROMATE ION TRANSPORTER (EUROFUNG)"/>
    <property type="match status" value="1"/>
</dbReference>
<dbReference type="PANTHER" id="PTHR33567:SF3">
    <property type="entry name" value="CHROMATE ION TRANSPORTER (EUROFUNG)"/>
    <property type="match status" value="1"/>
</dbReference>
<dbReference type="Proteomes" id="UP000283090">
    <property type="component" value="Unassembled WGS sequence"/>
</dbReference>
<evidence type="ECO:0000313" key="10">
    <source>
        <dbReference type="Proteomes" id="UP000283090"/>
    </source>
</evidence>
<evidence type="ECO:0000256" key="3">
    <source>
        <dbReference type="ARBA" id="ARBA00022475"/>
    </source>
</evidence>
<dbReference type="OrthoDB" id="2160638at2759"/>
<keyword evidence="6 8" id="KW-0472">Membrane</keyword>
<sequence>MLSFRSPIPHREPTAATTREPEPTRQLRVHVSEKWRNFVVANWHLGFTAFGGPPVHFQIFHTKFVDKLKWIDEQMYQELFALCQGLPGPASTKMLFCINSIHGGFLSGFLAFCIWCLPGAVGMYTLSLGVSKIGETMPSPVYALLSGLNAATVGIIALAAVQLSEKAITDQMSRILVFLGGAVGMLYSALWFFPVLMFAGGVGTVVWDYRWLHNFIKKFKKQRVENQESQEVITSPPPIPDDTPSITSSSTTRQRRQNTDHPILPVSTSPEPPTTPPSFTPENQLLTWRTGLFVIAAFFTTFVTVMVLRGTLKTPPLPYSVFANLYLAGTIIFGGGPVVIPLLRDYIVGEGWVSSRDFLLGLAIIQAFPGPNFNIAVYLGALAVRNGNGSMPKEVGAMIGFFGMFTPGIVLAAGVMGLWSTIRKRRWTVSFLRGVNALATGLVYTAVYRLFQTAVLDEEYSGGRELGIDPFWVAVTATSFVGGRWFGMPPFLAILIGGALGVAWWGAVKA</sequence>
<dbReference type="GO" id="GO:0015109">
    <property type="term" value="F:chromate transmembrane transporter activity"/>
    <property type="evidence" value="ECO:0007669"/>
    <property type="project" value="InterPro"/>
</dbReference>
<feature type="compositionally biased region" description="Low complexity" evidence="7">
    <location>
        <begin position="242"/>
        <end position="252"/>
    </location>
</feature>
<feature type="transmembrane region" description="Helical" evidence="8">
    <location>
        <begin position="431"/>
        <end position="451"/>
    </location>
</feature>
<feature type="transmembrane region" description="Helical" evidence="8">
    <location>
        <begin position="101"/>
        <end position="121"/>
    </location>
</feature>
<feature type="transmembrane region" description="Helical" evidence="8">
    <location>
        <begin position="141"/>
        <end position="163"/>
    </location>
</feature>
<feature type="region of interest" description="Disordered" evidence="7">
    <location>
        <begin position="1"/>
        <end position="23"/>
    </location>
</feature>
<dbReference type="InterPro" id="IPR003370">
    <property type="entry name" value="Chromate_transpt"/>
</dbReference>
<proteinExistence type="inferred from homology"/>
<evidence type="ECO:0000256" key="7">
    <source>
        <dbReference type="SAM" id="MobiDB-lite"/>
    </source>
</evidence>
<dbReference type="GO" id="GO:0005886">
    <property type="term" value="C:plasma membrane"/>
    <property type="evidence" value="ECO:0007669"/>
    <property type="project" value="UniProtKB-SubCell"/>
</dbReference>
<keyword evidence="3" id="KW-1003">Cell membrane</keyword>
<dbReference type="EMBL" id="SAEB01000001">
    <property type="protein sequence ID" value="RVD89088.1"/>
    <property type="molecule type" value="Genomic_DNA"/>
</dbReference>
<evidence type="ECO:0000256" key="8">
    <source>
        <dbReference type="SAM" id="Phobius"/>
    </source>
</evidence>